<reference evidence="2 3" key="1">
    <citation type="journal article" date="2018" name="PLoS Genet.">
        <title>Population sequencing reveals clonal diversity and ancestral inbreeding in the grapevine cultivar Chardonnay.</title>
        <authorList>
            <person name="Roach M.J."/>
            <person name="Johnson D.L."/>
            <person name="Bohlmann J."/>
            <person name="van Vuuren H.J."/>
            <person name="Jones S.J."/>
            <person name="Pretorius I.S."/>
            <person name="Schmidt S.A."/>
            <person name="Borneman A.R."/>
        </authorList>
    </citation>
    <scope>NUCLEOTIDE SEQUENCE [LARGE SCALE GENOMIC DNA]</scope>
    <source>
        <strain evidence="3">cv. Chardonnay</strain>
        <tissue evidence="2">Leaf</tissue>
    </source>
</reference>
<sequence>MGVKGSERRPWGVSWKWQCGCKENGRRMGEDPCLTKNSRLMLLVTVATTTAITWCLLGGSSNGDIIIHWCNTTATADTDRSNLSLVATLIHYNTTIPNPDYIFWIHQDHLILNALIGSLSLTIIPFIAQATTSHEAWNILANTYAKPSRGRIKQDLRTGTPLLTGKAKDVATPQQSLSDAPSPTSFPNLLPEPVAQHPLEQLPPPTNPPVTH</sequence>
<accession>A0A438H5I1</accession>
<dbReference type="Proteomes" id="UP000288805">
    <property type="component" value="Unassembled WGS sequence"/>
</dbReference>
<organism evidence="2 3">
    <name type="scientific">Vitis vinifera</name>
    <name type="common">Grape</name>
    <dbReference type="NCBI Taxonomy" id="29760"/>
    <lineage>
        <taxon>Eukaryota</taxon>
        <taxon>Viridiplantae</taxon>
        <taxon>Streptophyta</taxon>
        <taxon>Embryophyta</taxon>
        <taxon>Tracheophyta</taxon>
        <taxon>Spermatophyta</taxon>
        <taxon>Magnoliopsida</taxon>
        <taxon>eudicotyledons</taxon>
        <taxon>Gunneridae</taxon>
        <taxon>Pentapetalae</taxon>
        <taxon>rosids</taxon>
        <taxon>Vitales</taxon>
        <taxon>Vitaceae</taxon>
        <taxon>Viteae</taxon>
        <taxon>Vitis</taxon>
    </lineage>
</organism>
<gene>
    <name evidence="2" type="ORF">CK203_047651</name>
</gene>
<evidence type="ECO:0008006" key="4">
    <source>
        <dbReference type="Google" id="ProtNLM"/>
    </source>
</evidence>
<dbReference type="AlphaFoldDB" id="A0A438H5I1"/>
<feature type="compositionally biased region" description="Polar residues" evidence="1">
    <location>
        <begin position="172"/>
        <end position="187"/>
    </location>
</feature>
<evidence type="ECO:0000256" key="1">
    <source>
        <dbReference type="SAM" id="MobiDB-lite"/>
    </source>
</evidence>
<dbReference type="EMBL" id="QGNW01000274">
    <property type="protein sequence ID" value="RVW79830.1"/>
    <property type="molecule type" value="Genomic_DNA"/>
</dbReference>
<protein>
    <recommendedName>
        <fullName evidence="4">Retrovirus-related Pol polyprotein from transposon RE1</fullName>
    </recommendedName>
</protein>
<feature type="region of interest" description="Disordered" evidence="1">
    <location>
        <begin position="163"/>
        <end position="212"/>
    </location>
</feature>
<comment type="caution">
    <text evidence="2">The sequence shown here is derived from an EMBL/GenBank/DDBJ whole genome shotgun (WGS) entry which is preliminary data.</text>
</comment>
<evidence type="ECO:0000313" key="2">
    <source>
        <dbReference type="EMBL" id="RVW79830.1"/>
    </source>
</evidence>
<feature type="compositionally biased region" description="Pro residues" evidence="1">
    <location>
        <begin position="201"/>
        <end position="212"/>
    </location>
</feature>
<name>A0A438H5I1_VITVI</name>
<proteinExistence type="predicted"/>
<evidence type="ECO:0000313" key="3">
    <source>
        <dbReference type="Proteomes" id="UP000288805"/>
    </source>
</evidence>